<evidence type="ECO:0000256" key="2">
    <source>
        <dbReference type="ARBA" id="ARBA00022723"/>
    </source>
</evidence>
<keyword evidence="2" id="KW-0479">Metal-binding</keyword>
<dbReference type="InterPro" id="IPR028090">
    <property type="entry name" value="JAB_dom_prok"/>
</dbReference>
<dbReference type="EMBL" id="JAGIZB010000029">
    <property type="protein sequence ID" value="MBP0447263.1"/>
    <property type="molecule type" value="Genomic_DNA"/>
</dbReference>
<organism evidence="8 9">
    <name type="scientific">Pararoseomonas baculiformis</name>
    <dbReference type="NCBI Taxonomy" id="2820812"/>
    <lineage>
        <taxon>Bacteria</taxon>
        <taxon>Pseudomonadati</taxon>
        <taxon>Pseudomonadota</taxon>
        <taxon>Alphaproteobacteria</taxon>
        <taxon>Acetobacterales</taxon>
        <taxon>Acetobacteraceae</taxon>
        <taxon>Pararoseomonas</taxon>
    </lineage>
</organism>
<evidence type="ECO:0000259" key="6">
    <source>
        <dbReference type="Pfam" id="PF00899"/>
    </source>
</evidence>
<proteinExistence type="predicted"/>
<comment type="caution">
    <text evidence="8">The sequence shown here is derived from an EMBL/GenBank/DDBJ whole genome shotgun (WGS) entry which is preliminary data.</text>
</comment>
<evidence type="ECO:0000256" key="1">
    <source>
        <dbReference type="ARBA" id="ARBA00022670"/>
    </source>
</evidence>
<name>A0ABS4AL90_9PROT</name>
<evidence type="ECO:0000256" key="4">
    <source>
        <dbReference type="ARBA" id="ARBA00022833"/>
    </source>
</evidence>
<keyword evidence="1" id="KW-0645">Protease</keyword>
<evidence type="ECO:0000256" key="5">
    <source>
        <dbReference type="ARBA" id="ARBA00023049"/>
    </source>
</evidence>
<protein>
    <submittedName>
        <fullName evidence="8">ThiF family adenylyltransferase</fullName>
    </submittedName>
</protein>
<dbReference type="InterPro" id="IPR035985">
    <property type="entry name" value="Ubiquitin-activating_enz"/>
</dbReference>
<dbReference type="SUPFAM" id="SSF69572">
    <property type="entry name" value="Activating enzymes of the ubiquitin-like proteins"/>
    <property type="match status" value="1"/>
</dbReference>
<keyword evidence="5" id="KW-0482">Metalloprotease</keyword>
<keyword evidence="9" id="KW-1185">Reference proteome</keyword>
<keyword evidence="8" id="KW-0548">Nucleotidyltransferase</keyword>
<evidence type="ECO:0000256" key="3">
    <source>
        <dbReference type="ARBA" id="ARBA00022801"/>
    </source>
</evidence>
<reference evidence="8 9" key="1">
    <citation type="submission" date="2021-03" db="EMBL/GenBank/DDBJ databases">
        <authorList>
            <person name="So Y."/>
        </authorList>
    </citation>
    <scope>NUCLEOTIDE SEQUENCE [LARGE SCALE GENOMIC DNA]</scope>
    <source>
        <strain evidence="8 9">SSH11</strain>
    </source>
</reference>
<dbReference type="Pfam" id="PF00899">
    <property type="entry name" value="ThiF"/>
    <property type="match status" value="1"/>
</dbReference>
<evidence type="ECO:0000259" key="7">
    <source>
        <dbReference type="Pfam" id="PF14464"/>
    </source>
</evidence>
<dbReference type="Gene3D" id="3.40.50.720">
    <property type="entry name" value="NAD(P)-binding Rossmann-like Domain"/>
    <property type="match status" value="1"/>
</dbReference>
<dbReference type="GO" id="GO:0016779">
    <property type="term" value="F:nucleotidyltransferase activity"/>
    <property type="evidence" value="ECO:0007669"/>
    <property type="project" value="UniProtKB-KW"/>
</dbReference>
<dbReference type="Pfam" id="PF14464">
    <property type="entry name" value="Prok-JAB"/>
    <property type="match status" value="1"/>
</dbReference>
<keyword evidence="4" id="KW-0862">Zinc</keyword>
<dbReference type="PANTHER" id="PTHR43267:SF1">
    <property type="entry name" value="TRNA THREONYLCARBAMOYLADENOSINE DEHYDRATASE"/>
    <property type="match status" value="1"/>
</dbReference>
<sequence length="466" mass="49884">MMSQAFDLTILEPHWSRLHGLLDTGGAEASAYALLGRATIGADPWTGSPRTRLVSHEIHPIADAEKISASPVHVTWATGGFMRLLSEAMCADLVPALIHTHPGSSAFFSKQDNANEAELARTAGIKGVRGLVSIVLGGDGSVCARIWLPDGTRVDMAHIQVVGGRLRRWGGPTAGDGAIEHLDRQARLFGSGFNPLVRSLQVGVIGCGGTGSPVAMMLARLGVGHLLLVDDDTVEVTNLNRVHGSRRSDVGVPKVDVLEREIVAADLGVRVAKWKGWANDSGARDALRSCDVILGCTDDNAGRVLINRLAYFYGIPVIDVGLRMRARSVDASFDIHGRVTTLVPGRPCLICGGFINPRRAAEEALERTDPAEFKRRKAEAYVEGGGDPAPAVVTFTTEMAAVAVNEVLALLTGFHGDGGMVPTRYRRFHLRDDRFLGVASKPGCPVCETEWSWGRGDIQPFLDLVG</sequence>
<dbReference type="InterPro" id="IPR000594">
    <property type="entry name" value="ThiF_NAD_FAD-bd"/>
</dbReference>
<keyword evidence="3" id="KW-0378">Hydrolase</keyword>
<keyword evidence="8" id="KW-0808">Transferase</keyword>
<gene>
    <name evidence="8" type="ORF">J8J14_21045</name>
</gene>
<dbReference type="PANTHER" id="PTHR43267">
    <property type="entry name" value="TRNA THREONYLCARBAMOYLADENOSINE DEHYDRATASE"/>
    <property type="match status" value="1"/>
</dbReference>
<dbReference type="Proteomes" id="UP000681594">
    <property type="component" value="Unassembled WGS sequence"/>
</dbReference>
<dbReference type="InterPro" id="IPR045886">
    <property type="entry name" value="ThiF/MoeB/HesA"/>
</dbReference>
<feature type="domain" description="JAB" evidence="7">
    <location>
        <begin position="76"/>
        <end position="139"/>
    </location>
</feature>
<feature type="domain" description="THIF-type NAD/FAD binding fold" evidence="6">
    <location>
        <begin position="183"/>
        <end position="429"/>
    </location>
</feature>
<accession>A0ABS4AL90</accession>
<evidence type="ECO:0000313" key="8">
    <source>
        <dbReference type="EMBL" id="MBP0447263.1"/>
    </source>
</evidence>
<evidence type="ECO:0000313" key="9">
    <source>
        <dbReference type="Proteomes" id="UP000681594"/>
    </source>
</evidence>